<gene>
    <name evidence="10" type="ORF">GCM10010967_15610</name>
</gene>
<dbReference type="EMBL" id="BMLI01000001">
    <property type="protein sequence ID" value="GGM84573.1"/>
    <property type="molecule type" value="Genomic_DNA"/>
</dbReference>
<dbReference type="InterPro" id="IPR011006">
    <property type="entry name" value="CheY-like_superfamily"/>
</dbReference>
<dbReference type="InterPro" id="IPR001789">
    <property type="entry name" value="Sig_transdc_resp-reg_receiver"/>
</dbReference>
<sequence length="224" mass="25371">MKILIIEDEPELAADIATYLLSQGYLCEHAGTWMQAREKVELYRYDCILLDLMLPGGDGMDILDMLKDQGQQDGVIIISAKDDYDHKIRGLRAGADDYLAKPFHLPELAARIYSVIRRRNFANQNSIIQNELKVDLDARVVTVNGTLVALTRKELDLLLYFIGNRNRVIAKSALAEHLSGDIADMFDNHDFVYAHVKNLKKKLSDAGYGNYLKTIYATGYKWEG</sequence>
<evidence type="ECO:0000313" key="11">
    <source>
        <dbReference type="Proteomes" id="UP000632339"/>
    </source>
</evidence>
<evidence type="ECO:0000259" key="8">
    <source>
        <dbReference type="PROSITE" id="PS50110"/>
    </source>
</evidence>
<feature type="domain" description="Response regulatory" evidence="8">
    <location>
        <begin position="2"/>
        <end position="116"/>
    </location>
</feature>
<dbReference type="InterPro" id="IPR001867">
    <property type="entry name" value="OmpR/PhoB-type_DNA-bd"/>
</dbReference>
<dbReference type="CDD" id="cd00383">
    <property type="entry name" value="trans_reg_C"/>
    <property type="match status" value="1"/>
</dbReference>
<proteinExistence type="predicted"/>
<keyword evidence="4 7" id="KW-0238">DNA-binding</keyword>
<evidence type="ECO:0000256" key="6">
    <source>
        <dbReference type="PROSITE-ProRule" id="PRU00169"/>
    </source>
</evidence>
<keyword evidence="11" id="KW-1185">Reference proteome</keyword>
<evidence type="ECO:0000313" key="10">
    <source>
        <dbReference type="EMBL" id="GGM84573.1"/>
    </source>
</evidence>
<evidence type="ECO:0000259" key="9">
    <source>
        <dbReference type="PROSITE" id="PS51755"/>
    </source>
</evidence>
<dbReference type="PANTHER" id="PTHR48111:SF22">
    <property type="entry name" value="REGULATOR OF RPOS"/>
    <property type="match status" value="1"/>
</dbReference>
<dbReference type="Gene3D" id="1.10.10.10">
    <property type="entry name" value="Winged helix-like DNA-binding domain superfamily/Winged helix DNA-binding domain"/>
    <property type="match status" value="1"/>
</dbReference>
<dbReference type="InterPro" id="IPR036388">
    <property type="entry name" value="WH-like_DNA-bd_sf"/>
</dbReference>
<organism evidence="10 11">
    <name type="scientific">Dyadobacter beijingensis</name>
    <dbReference type="NCBI Taxonomy" id="365489"/>
    <lineage>
        <taxon>Bacteria</taxon>
        <taxon>Pseudomonadati</taxon>
        <taxon>Bacteroidota</taxon>
        <taxon>Cytophagia</taxon>
        <taxon>Cytophagales</taxon>
        <taxon>Spirosomataceae</taxon>
        <taxon>Dyadobacter</taxon>
    </lineage>
</organism>
<evidence type="ECO:0000256" key="4">
    <source>
        <dbReference type="ARBA" id="ARBA00023125"/>
    </source>
</evidence>
<dbReference type="Proteomes" id="UP000632339">
    <property type="component" value="Unassembled WGS sequence"/>
</dbReference>
<dbReference type="PROSITE" id="PS50110">
    <property type="entry name" value="RESPONSE_REGULATORY"/>
    <property type="match status" value="1"/>
</dbReference>
<accession>A0ABQ2HKJ0</accession>
<keyword evidence="5" id="KW-0804">Transcription</keyword>
<dbReference type="PANTHER" id="PTHR48111">
    <property type="entry name" value="REGULATOR OF RPOS"/>
    <property type="match status" value="1"/>
</dbReference>
<evidence type="ECO:0000256" key="3">
    <source>
        <dbReference type="ARBA" id="ARBA00023015"/>
    </source>
</evidence>
<protein>
    <submittedName>
        <fullName evidence="10">DNA-binding response regulator</fullName>
    </submittedName>
</protein>
<dbReference type="GO" id="GO:0003677">
    <property type="term" value="F:DNA binding"/>
    <property type="evidence" value="ECO:0007669"/>
    <property type="project" value="UniProtKB-KW"/>
</dbReference>
<dbReference type="RefSeq" id="WP_019944499.1">
    <property type="nucleotide sequence ID" value="NZ_BMLI01000001.1"/>
</dbReference>
<dbReference type="Pfam" id="PF00486">
    <property type="entry name" value="Trans_reg_C"/>
    <property type="match status" value="1"/>
</dbReference>
<evidence type="ECO:0000256" key="2">
    <source>
        <dbReference type="ARBA" id="ARBA00023012"/>
    </source>
</evidence>
<evidence type="ECO:0000256" key="7">
    <source>
        <dbReference type="PROSITE-ProRule" id="PRU01091"/>
    </source>
</evidence>
<keyword evidence="1 6" id="KW-0597">Phosphoprotein</keyword>
<feature type="DNA-binding region" description="OmpR/PhoB-type" evidence="7">
    <location>
        <begin position="124"/>
        <end position="224"/>
    </location>
</feature>
<dbReference type="SMART" id="SM00862">
    <property type="entry name" value="Trans_reg_C"/>
    <property type="match status" value="1"/>
</dbReference>
<dbReference type="Pfam" id="PF00072">
    <property type="entry name" value="Response_reg"/>
    <property type="match status" value="1"/>
</dbReference>
<dbReference type="SMART" id="SM00448">
    <property type="entry name" value="REC"/>
    <property type="match status" value="1"/>
</dbReference>
<evidence type="ECO:0000256" key="5">
    <source>
        <dbReference type="ARBA" id="ARBA00023163"/>
    </source>
</evidence>
<feature type="domain" description="OmpR/PhoB-type" evidence="9">
    <location>
        <begin position="124"/>
        <end position="224"/>
    </location>
</feature>
<reference evidence="11" key="1">
    <citation type="journal article" date="2019" name="Int. J. Syst. Evol. Microbiol.">
        <title>The Global Catalogue of Microorganisms (GCM) 10K type strain sequencing project: providing services to taxonomists for standard genome sequencing and annotation.</title>
        <authorList>
            <consortium name="The Broad Institute Genomics Platform"/>
            <consortium name="The Broad Institute Genome Sequencing Center for Infectious Disease"/>
            <person name="Wu L."/>
            <person name="Ma J."/>
        </authorList>
    </citation>
    <scope>NUCLEOTIDE SEQUENCE [LARGE SCALE GENOMIC DNA]</scope>
    <source>
        <strain evidence="11">CGMCC 1.6375</strain>
    </source>
</reference>
<keyword evidence="3" id="KW-0805">Transcription regulation</keyword>
<comment type="caution">
    <text evidence="10">The sequence shown here is derived from an EMBL/GenBank/DDBJ whole genome shotgun (WGS) entry which is preliminary data.</text>
</comment>
<dbReference type="Gene3D" id="3.40.50.2300">
    <property type="match status" value="1"/>
</dbReference>
<evidence type="ECO:0000256" key="1">
    <source>
        <dbReference type="ARBA" id="ARBA00022553"/>
    </source>
</evidence>
<feature type="modified residue" description="4-aspartylphosphate" evidence="6">
    <location>
        <position position="51"/>
    </location>
</feature>
<name>A0ABQ2HKJ0_9BACT</name>
<dbReference type="InterPro" id="IPR039420">
    <property type="entry name" value="WalR-like"/>
</dbReference>
<keyword evidence="2" id="KW-0902">Two-component regulatory system</keyword>
<dbReference type="PROSITE" id="PS51755">
    <property type="entry name" value="OMPR_PHOB"/>
    <property type="match status" value="1"/>
</dbReference>
<dbReference type="Gene3D" id="6.10.250.690">
    <property type="match status" value="1"/>
</dbReference>
<dbReference type="SUPFAM" id="SSF52172">
    <property type="entry name" value="CheY-like"/>
    <property type="match status" value="1"/>
</dbReference>